<reference evidence="1" key="2">
    <citation type="journal article" date="2015" name="Data Brief">
        <title>Shoot transcriptome of the giant reed, Arundo donax.</title>
        <authorList>
            <person name="Barrero R.A."/>
            <person name="Guerrero F.D."/>
            <person name="Moolhuijzen P."/>
            <person name="Goolsby J.A."/>
            <person name="Tidwell J."/>
            <person name="Bellgard S.E."/>
            <person name="Bellgard M.I."/>
        </authorList>
    </citation>
    <scope>NUCLEOTIDE SEQUENCE</scope>
    <source>
        <tissue evidence="1">Shoot tissue taken approximately 20 cm above the soil surface</tissue>
    </source>
</reference>
<organism evidence="1">
    <name type="scientific">Arundo donax</name>
    <name type="common">Giant reed</name>
    <name type="synonym">Donax arundinaceus</name>
    <dbReference type="NCBI Taxonomy" id="35708"/>
    <lineage>
        <taxon>Eukaryota</taxon>
        <taxon>Viridiplantae</taxon>
        <taxon>Streptophyta</taxon>
        <taxon>Embryophyta</taxon>
        <taxon>Tracheophyta</taxon>
        <taxon>Spermatophyta</taxon>
        <taxon>Magnoliopsida</taxon>
        <taxon>Liliopsida</taxon>
        <taxon>Poales</taxon>
        <taxon>Poaceae</taxon>
        <taxon>PACMAD clade</taxon>
        <taxon>Arundinoideae</taxon>
        <taxon>Arundineae</taxon>
        <taxon>Arundo</taxon>
    </lineage>
</organism>
<protein>
    <submittedName>
        <fullName evidence="1">Uncharacterized protein</fullName>
    </submittedName>
</protein>
<dbReference type="EMBL" id="GBRH01279763">
    <property type="protein sequence ID" value="JAD18132.1"/>
    <property type="molecule type" value="Transcribed_RNA"/>
</dbReference>
<proteinExistence type="predicted"/>
<evidence type="ECO:0000313" key="1">
    <source>
        <dbReference type="EMBL" id="JAD18132.1"/>
    </source>
</evidence>
<dbReference type="AlphaFoldDB" id="A0A0A8Y309"/>
<sequence length="33" mass="3823">MCYQQPACRTRLVVRLRMHAAFAEDQSARASKK</sequence>
<reference evidence="1" key="1">
    <citation type="submission" date="2014-09" db="EMBL/GenBank/DDBJ databases">
        <authorList>
            <person name="Magalhaes I.L.F."/>
            <person name="Oliveira U."/>
            <person name="Santos F.R."/>
            <person name="Vidigal T.H.D.A."/>
            <person name="Brescovit A.D."/>
            <person name="Santos A.J."/>
        </authorList>
    </citation>
    <scope>NUCLEOTIDE SEQUENCE</scope>
    <source>
        <tissue evidence="1">Shoot tissue taken approximately 20 cm above the soil surface</tissue>
    </source>
</reference>
<accession>A0A0A8Y309</accession>
<name>A0A0A8Y309_ARUDO</name>